<evidence type="ECO:0000313" key="14">
    <source>
        <dbReference type="EMBL" id="RKS25052.1"/>
    </source>
</evidence>
<feature type="domain" description="Metallo-beta-lactamase" evidence="13">
    <location>
        <begin position="63"/>
        <end position="233"/>
    </location>
</feature>
<dbReference type="SMART" id="SM00849">
    <property type="entry name" value="Lactamase_B"/>
    <property type="match status" value="1"/>
</dbReference>
<proteinExistence type="inferred from homology"/>
<evidence type="ECO:0000256" key="4">
    <source>
        <dbReference type="ARBA" id="ARBA00005250"/>
    </source>
</evidence>
<name>A0A495MJ56_9FLAO</name>
<dbReference type="RefSeq" id="WP_121374492.1">
    <property type="nucleotide sequence ID" value="NZ_RBLC01000001.1"/>
</dbReference>
<evidence type="ECO:0000256" key="11">
    <source>
        <dbReference type="ARBA" id="ARBA00022833"/>
    </source>
</evidence>
<evidence type="ECO:0000256" key="6">
    <source>
        <dbReference type="ARBA" id="ARBA00012865"/>
    </source>
</evidence>
<dbReference type="EMBL" id="RBLC01000001">
    <property type="protein sequence ID" value="RKS25052.1"/>
    <property type="molecule type" value="Genomic_DNA"/>
</dbReference>
<evidence type="ECO:0000256" key="8">
    <source>
        <dbReference type="ARBA" id="ARBA00022729"/>
    </source>
</evidence>
<dbReference type="PANTHER" id="PTHR42951:SF4">
    <property type="entry name" value="ACYL-COENZYME A THIOESTERASE MBLAC2"/>
    <property type="match status" value="1"/>
</dbReference>
<dbReference type="NCBIfam" id="NF012229">
    <property type="entry name" value="bla_class_B_core"/>
    <property type="match status" value="1"/>
</dbReference>
<dbReference type="InterPro" id="IPR036866">
    <property type="entry name" value="RibonucZ/Hydroxyglut_hydro"/>
</dbReference>
<dbReference type="OrthoDB" id="9769598at2"/>
<accession>A0A495MJ56</accession>
<dbReference type="InterPro" id="IPR001279">
    <property type="entry name" value="Metallo-B-lactamas"/>
</dbReference>
<comment type="catalytic activity">
    <reaction evidence="1">
        <text>a beta-lactam + H2O = a substituted beta-amino acid</text>
        <dbReference type="Rhea" id="RHEA:20401"/>
        <dbReference type="ChEBI" id="CHEBI:15377"/>
        <dbReference type="ChEBI" id="CHEBI:35627"/>
        <dbReference type="ChEBI" id="CHEBI:140347"/>
        <dbReference type="EC" id="3.5.2.6"/>
    </reaction>
</comment>
<dbReference type="NCBIfam" id="NF012146">
    <property type="entry name" value="blaB-IND-MUS"/>
    <property type="match status" value="1"/>
</dbReference>
<keyword evidence="7" id="KW-0479">Metal-binding</keyword>
<evidence type="ECO:0000256" key="5">
    <source>
        <dbReference type="ARBA" id="ARBA00011245"/>
    </source>
</evidence>
<comment type="cofactor">
    <cofactor evidence="2">
        <name>Zn(2+)</name>
        <dbReference type="ChEBI" id="CHEBI:29105"/>
    </cofactor>
</comment>
<gene>
    <name evidence="14" type="ORF">CLV94_0082</name>
</gene>
<keyword evidence="15" id="KW-1185">Reference proteome</keyword>
<evidence type="ECO:0000256" key="2">
    <source>
        <dbReference type="ARBA" id="ARBA00001947"/>
    </source>
</evidence>
<dbReference type="SUPFAM" id="SSF56281">
    <property type="entry name" value="Metallo-hydrolase/oxidoreductase"/>
    <property type="match status" value="1"/>
</dbReference>
<evidence type="ECO:0000256" key="12">
    <source>
        <dbReference type="ARBA" id="ARBA00023251"/>
    </source>
</evidence>
<dbReference type="GO" id="GO:0017001">
    <property type="term" value="P:antibiotic catabolic process"/>
    <property type="evidence" value="ECO:0007669"/>
    <property type="project" value="UniProtKB-ARBA"/>
</dbReference>
<dbReference type="Pfam" id="PF00753">
    <property type="entry name" value="Lactamase_B"/>
    <property type="match status" value="1"/>
</dbReference>
<dbReference type="AlphaFoldDB" id="A0A495MJ56"/>
<dbReference type="PANTHER" id="PTHR42951">
    <property type="entry name" value="METALLO-BETA-LACTAMASE DOMAIN-CONTAINING"/>
    <property type="match status" value="1"/>
</dbReference>
<comment type="subcellular location">
    <subcellularLocation>
        <location evidence="3">Periplasm</location>
    </subcellularLocation>
</comment>
<dbReference type="InterPro" id="IPR058199">
    <property type="entry name" value="BlaB//VIM/IMP-1"/>
</dbReference>
<comment type="similarity">
    <text evidence="4">Belongs to the metallo-beta-lactamase superfamily. Class-B beta-lactamase family.</text>
</comment>
<keyword evidence="10" id="KW-0378">Hydrolase</keyword>
<evidence type="ECO:0000313" key="15">
    <source>
        <dbReference type="Proteomes" id="UP000277579"/>
    </source>
</evidence>
<evidence type="ECO:0000259" key="13">
    <source>
        <dbReference type="SMART" id="SM00849"/>
    </source>
</evidence>
<reference evidence="14 15" key="1">
    <citation type="submission" date="2018-10" db="EMBL/GenBank/DDBJ databases">
        <title>Genomic Encyclopedia of Archaeal and Bacterial Type Strains, Phase II (KMG-II): from individual species to whole genera.</title>
        <authorList>
            <person name="Goeker M."/>
        </authorList>
    </citation>
    <scope>NUCLEOTIDE SEQUENCE [LARGE SCALE GENOMIC DNA]</scope>
    <source>
        <strain evidence="14 15">DSM 29537</strain>
    </source>
</reference>
<evidence type="ECO:0000256" key="7">
    <source>
        <dbReference type="ARBA" id="ARBA00022723"/>
    </source>
</evidence>
<keyword evidence="9" id="KW-0574">Periplasm</keyword>
<evidence type="ECO:0000256" key="1">
    <source>
        <dbReference type="ARBA" id="ARBA00001526"/>
    </source>
</evidence>
<keyword evidence="11" id="KW-0862">Zinc</keyword>
<dbReference type="NCBIfam" id="NF033088">
    <property type="entry name" value="bla_subclass_B1"/>
    <property type="match status" value="1"/>
</dbReference>
<dbReference type="EC" id="3.5.2.6" evidence="6"/>
<dbReference type="Gene3D" id="3.60.15.10">
    <property type="entry name" value="Ribonuclease Z/Hydroxyacylglutathione hydrolase-like"/>
    <property type="match status" value="1"/>
</dbReference>
<comment type="caution">
    <text evidence="14">The sequence shown here is derived from an EMBL/GenBank/DDBJ whole genome shotgun (WGS) entry which is preliminary data.</text>
</comment>
<sequence length="253" mass="28731">MILQKHNTSTQQPVYVTAAFAILLLFSNTLFGQAETPKLTITPLTDDFYVYTTYKDLDGKPFPSNSMYVVSDKGVILIDTPWDESDFQPLLDSIYKRHQKKVVLCIATHFHDDSSAGLDYYKKHGIPTYTSKLTHELSVQEGNAKAAYHFEKDTVFTVGNKKFETFYPGAGHTQDNIVVWFEKEKVLYGGCLIKSTENNDLGYTGDADIDAWEGTMKKLINKYPKPSYVIPGHFAWDSPKALQHTLKLVKKKR</sequence>
<dbReference type="InterPro" id="IPR050855">
    <property type="entry name" value="NDM-1-like"/>
</dbReference>
<evidence type="ECO:0000256" key="9">
    <source>
        <dbReference type="ARBA" id="ARBA00022764"/>
    </source>
</evidence>
<evidence type="ECO:0000256" key="3">
    <source>
        <dbReference type="ARBA" id="ARBA00004418"/>
    </source>
</evidence>
<keyword evidence="12" id="KW-0046">Antibiotic resistance</keyword>
<keyword evidence="8" id="KW-0732">Signal</keyword>
<organism evidence="14 15">
    <name type="scientific">Flavobacterium endophyticum</name>
    <dbReference type="NCBI Taxonomy" id="1540163"/>
    <lineage>
        <taxon>Bacteria</taxon>
        <taxon>Pseudomonadati</taxon>
        <taxon>Bacteroidota</taxon>
        <taxon>Flavobacteriia</taxon>
        <taxon>Flavobacteriales</taxon>
        <taxon>Flavobacteriaceae</taxon>
        <taxon>Flavobacterium</taxon>
    </lineage>
</organism>
<protein>
    <recommendedName>
        <fullName evidence="6">beta-lactamase</fullName>
        <ecNumber evidence="6">3.5.2.6</ecNumber>
    </recommendedName>
</protein>
<dbReference type="Proteomes" id="UP000277579">
    <property type="component" value="Unassembled WGS sequence"/>
</dbReference>
<evidence type="ECO:0000256" key="10">
    <source>
        <dbReference type="ARBA" id="ARBA00022801"/>
    </source>
</evidence>
<comment type="subunit">
    <text evidence="5">Monomer.</text>
</comment>